<evidence type="ECO:0000313" key="3">
    <source>
        <dbReference type="Proteomes" id="UP000546162"/>
    </source>
</evidence>
<comment type="caution">
    <text evidence="2">The sequence shown here is derived from an EMBL/GenBank/DDBJ whole genome shotgun (WGS) entry which is preliminary data.</text>
</comment>
<keyword evidence="3" id="KW-1185">Reference proteome</keyword>
<protein>
    <submittedName>
        <fullName evidence="2">Uncharacterized protein</fullName>
    </submittedName>
</protein>
<evidence type="ECO:0000313" key="2">
    <source>
        <dbReference type="EMBL" id="MBB4739118.1"/>
    </source>
</evidence>
<dbReference type="InterPro" id="IPR045596">
    <property type="entry name" value="DUF6459"/>
</dbReference>
<sequence length="303" mass="30971">MEMRSVVQVASAGSRPAVRLRPVLRYDPPFDDEMTSPAWSSARQPALEWPRPIQRAPSGPPPSPAFPPADPSAPADAAPSGQVVPTAAVPGAPAVRADAAPSDPAVRAGAAPNGQVVRPGAAPSGQAVRVGATPSGQAVRVGATPSGQVVRAGATPNGQVAGGAEVSIGPAVRGAAAPVVAGPSGDAKLAVKRFVHLCVEVLNGYRPATHLRGLSLPAEAAGVVAQGLAGARRVAQLRRARRPGDRRAQRPSPVGVLRVNLCEPRRGAVEAAVALVTGERTWAMALRLELHDDEWCATTLRLI</sequence>
<evidence type="ECO:0000256" key="1">
    <source>
        <dbReference type="SAM" id="MobiDB-lite"/>
    </source>
</evidence>
<accession>A0A7W7GVN7</accession>
<organism evidence="2 3">
    <name type="scientific">Actinoplanes octamycinicus</name>
    <dbReference type="NCBI Taxonomy" id="135948"/>
    <lineage>
        <taxon>Bacteria</taxon>
        <taxon>Bacillati</taxon>
        <taxon>Actinomycetota</taxon>
        <taxon>Actinomycetes</taxon>
        <taxon>Micromonosporales</taxon>
        <taxon>Micromonosporaceae</taxon>
        <taxon>Actinoplanes</taxon>
    </lineage>
</organism>
<dbReference type="AlphaFoldDB" id="A0A7W7GVN7"/>
<dbReference type="EMBL" id="JACHNB010000001">
    <property type="protein sequence ID" value="MBB4739118.1"/>
    <property type="molecule type" value="Genomic_DNA"/>
</dbReference>
<gene>
    <name evidence="2" type="ORF">BJY16_002577</name>
</gene>
<reference evidence="2 3" key="1">
    <citation type="submission" date="2020-08" db="EMBL/GenBank/DDBJ databases">
        <title>Sequencing the genomes of 1000 actinobacteria strains.</title>
        <authorList>
            <person name="Klenk H.-P."/>
        </authorList>
    </citation>
    <scope>NUCLEOTIDE SEQUENCE [LARGE SCALE GENOMIC DNA]</scope>
    <source>
        <strain evidence="2 3">DSM 45809</strain>
    </source>
</reference>
<feature type="region of interest" description="Disordered" evidence="1">
    <location>
        <begin position="1"/>
        <end position="129"/>
    </location>
</feature>
<feature type="compositionally biased region" description="Pro residues" evidence="1">
    <location>
        <begin position="58"/>
        <end position="71"/>
    </location>
</feature>
<proteinExistence type="predicted"/>
<dbReference type="Proteomes" id="UP000546162">
    <property type="component" value="Unassembled WGS sequence"/>
</dbReference>
<name>A0A7W7GVN7_9ACTN</name>
<feature type="compositionally biased region" description="Low complexity" evidence="1">
    <location>
        <begin position="72"/>
        <end position="108"/>
    </location>
</feature>
<dbReference type="Pfam" id="PF20060">
    <property type="entry name" value="DUF6459"/>
    <property type="match status" value="1"/>
</dbReference>